<gene>
    <name evidence="2" type="ORF">B296_00051136</name>
</gene>
<protein>
    <submittedName>
        <fullName evidence="2">Uncharacterized protein</fullName>
    </submittedName>
</protein>
<evidence type="ECO:0000313" key="2">
    <source>
        <dbReference type="EMBL" id="RRT31115.1"/>
    </source>
</evidence>
<feature type="region of interest" description="Disordered" evidence="1">
    <location>
        <begin position="1"/>
        <end position="49"/>
    </location>
</feature>
<reference evidence="2 3" key="1">
    <citation type="journal article" date="2014" name="Agronomy (Basel)">
        <title>A Draft Genome Sequence for Ensete ventricosum, the Drought-Tolerant Tree Against Hunger.</title>
        <authorList>
            <person name="Harrison J."/>
            <person name="Moore K.A."/>
            <person name="Paszkiewicz K."/>
            <person name="Jones T."/>
            <person name="Grant M."/>
            <person name="Ambacheew D."/>
            <person name="Muzemil S."/>
            <person name="Studholme D.J."/>
        </authorList>
    </citation>
    <scope>NUCLEOTIDE SEQUENCE [LARGE SCALE GENOMIC DNA]</scope>
</reference>
<evidence type="ECO:0000256" key="1">
    <source>
        <dbReference type="SAM" id="MobiDB-lite"/>
    </source>
</evidence>
<accession>A0A426WV47</accession>
<dbReference type="EMBL" id="AMZH03047812">
    <property type="protein sequence ID" value="RRT31115.1"/>
    <property type="molecule type" value="Genomic_DNA"/>
</dbReference>
<sequence length="75" mass="7642">GDDSGFGVRRKAVCEQRHRPQGLPPARATASNDSACRGGARGGAGRRGSRPLAEWLPWARAVAACAGVAATTAAQ</sequence>
<dbReference type="Proteomes" id="UP000287651">
    <property type="component" value="Unassembled WGS sequence"/>
</dbReference>
<organism evidence="2 3">
    <name type="scientific">Ensete ventricosum</name>
    <name type="common">Abyssinian banana</name>
    <name type="synonym">Musa ensete</name>
    <dbReference type="NCBI Taxonomy" id="4639"/>
    <lineage>
        <taxon>Eukaryota</taxon>
        <taxon>Viridiplantae</taxon>
        <taxon>Streptophyta</taxon>
        <taxon>Embryophyta</taxon>
        <taxon>Tracheophyta</taxon>
        <taxon>Spermatophyta</taxon>
        <taxon>Magnoliopsida</taxon>
        <taxon>Liliopsida</taxon>
        <taxon>Zingiberales</taxon>
        <taxon>Musaceae</taxon>
        <taxon>Ensete</taxon>
    </lineage>
</organism>
<name>A0A426WV47_ENSVE</name>
<comment type="caution">
    <text evidence="2">The sequence shown here is derived from an EMBL/GenBank/DDBJ whole genome shotgun (WGS) entry which is preliminary data.</text>
</comment>
<proteinExistence type="predicted"/>
<dbReference type="AlphaFoldDB" id="A0A426WV47"/>
<evidence type="ECO:0000313" key="3">
    <source>
        <dbReference type="Proteomes" id="UP000287651"/>
    </source>
</evidence>
<feature type="non-terminal residue" evidence="2">
    <location>
        <position position="1"/>
    </location>
</feature>